<dbReference type="Pfam" id="PF06703">
    <property type="entry name" value="SPC25"/>
    <property type="match status" value="1"/>
</dbReference>
<comment type="subcellular location">
    <subcellularLocation>
        <location evidence="1 9">Endoplasmic reticulum membrane</location>
        <topology evidence="1 9">Multi-pass membrane protein</topology>
    </subcellularLocation>
</comment>
<reference evidence="10 11" key="1">
    <citation type="submission" date="2011-02" db="EMBL/GenBank/DDBJ databases">
        <title>The Genome Sequence of Sphaeroforma arctica JP610.</title>
        <authorList>
            <consortium name="The Broad Institute Genome Sequencing Platform"/>
            <person name="Russ C."/>
            <person name="Cuomo C."/>
            <person name="Young S.K."/>
            <person name="Zeng Q."/>
            <person name="Gargeya S."/>
            <person name="Alvarado L."/>
            <person name="Berlin A."/>
            <person name="Chapman S.B."/>
            <person name="Chen Z."/>
            <person name="Freedman E."/>
            <person name="Gellesch M."/>
            <person name="Goldberg J."/>
            <person name="Griggs A."/>
            <person name="Gujja S."/>
            <person name="Heilman E."/>
            <person name="Heiman D."/>
            <person name="Howarth C."/>
            <person name="Mehta T."/>
            <person name="Neiman D."/>
            <person name="Pearson M."/>
            <person name="Roberts A."/>
            <person name="Saif S."/>
            <person name="Shea T."/>
            <person name="Shenoy N."/>
            <person name="Sisk P."/>
            <person name="Stolte C."/>
            <person name="Sykes S."/>
            <person name="White J."/>
            <person name="Yandava C."/>
            <person name="Burger G."/>
            <person name="Gray M.W."/>
            <person name="Holland P.W.H."/>
            <person name="King N."/>
            <person name="Lang F.B.F."/>
            <person name="Roger A.J."/>
            <person name="Ruiz-Trillo I."/>
            <person name="Haas B."/>
            <person name="Nusbaum C."/>
            <person name="Birren B."/>
        </authorList>
    </citation>
    <scope>NUCLEOTIDE SEQUENCE [LARGE SCALE GENOMIC DNA]</scope>
    <source>
        <strain evidence="10 11">JP610</strain>
    </source>
</reference>
<accession>A0A0L0G046</accession>
<sequence>MPPVIDEKLVVKEERVLVEKYNAVKVRHALDDAMKATFAKMGWVEDYTHVDVKLALEAVAVAFAGVGLYISYFHTGPQVDMVLGVCVVMYFLLSGILQAYQFFVVKTITMQTNKGSQKVIMRSLMEKSPPHLYTFSIEWSDGTKHPKPAKSTVSIGKFIDVNGYVHNQKIETEVSAVLAGFNKT</sequence>
<feature type="transmembrane region" description="Helical" evidence="9">
    <location>
        <begin position="54"/>
        <end position="75"/>
    </location>
</feature>
<organism evidence="10 11">
    <name type="scientific">Sphaeroforma arctica JP610</name>
    <dbReference type="NCBI Taxonomy" id="667725"/>
    <lineage>
        <taxon>Eukaryota</taxon>
        <taxon>Ichthyosporea</taxon>
        <taxon>Ichthyophonida</taxon>
        <taxon>Sphaeroforma</taxon>
    </lineage>
</organism>
<proteinExistence type="inferred from homology"/>
<evidence type="ECO:0000256" key="4">
    <source>
        <dbReference type="ARBA" id="ARBA00022692"/>
    </source>
</evidence>
<dbReference type="Proteomes" id="UP000054560">
    <property type="component" value="Unassembled WGS sequence"/>
</dbReference>
<dbReference type="OrthoDB" id="29558at2759"/>
<evidence type="ECO:0000313" key="10">
    <source>
        <dbReference type="EMBL" id="KNC82445.1"/>
    </source>
</evidence>
<evidence type="ECO:0000256" key="5">
    <source>
        <dbReference type="ARBA" id="ARBA00022824"/>
    </source>
</evidence>
<dbReference type="InterPro" id="IPR009582">
    <property type="entry name" value="Spc2/SPCS2"/>
</dbReference>
<dbReference type="STRING" id="667725.A0A0L0G046"/>
<dbReference type="eggNOG" id="KOG4072">
    <property type="taxonomic scope" value="Eukaryota"/>
</dbReference>
<keyword evidence="5 9" id="KW-0256">Endoplasmic reticulum</keyword>
<comment type="similarity">
    <text evidence="2 9">Belongs to the SPCS2 family.</text>
</comment>
<evidence type="ECO:0000256" key="1">
    <source>
        <dbReference type="ARBA" id="ARBA00004477"/>
    </source>
</evidence>
<keyword evidence="7 9" id="KW-0472">Membrane</keyword>
<dbReference type="RefSeq" id="XP_014156347.1">
    <property type="nucleotide sequence ID" value="XM_014300872.1"/>
</dbReference>
<evidence type="ECO:0000256" key="9">
    <source>
        <dbReference type="RuleBase" id="RU368033"/>
    </source>
</evidence>
<keyword evidence="4 9" id="KW-0812">Transmembrane</keyword>
<dbReference type="PANTHER" id="PTHR13085:SF0">
    <property type="entry name" value="SIGNAL PEPTIDASE COMPLEX SUBUNIT 2"/>
    <property type="match status" value="1"/>
</dbReference>
<dbReference type="PANTHER" id="PTHR13085">
    <property type="entry name" value="MICROSOMAL SIGNAL PEPTIDASE 25 KDA SUBUNIT"/>
    <property type="match status" value="1"/>
</dbReference>
<dbReference type="GO" id="GO:0006465">
    <property type="term" value="P:signal peptide processing"/>
    <property type="evidence" value="ECO:0007669"/>
    <property type="project" value="UniProtKB-UniRule"/>
</dbReference>
<feature type="transmembrane region" description="Helical" evidence="9">
    <location>
        <begin position="81"/>
        <end position="105"/>
    </location>
</feature>
<keyword evidence="11" id="KW-1185">Reference proteome</keyword>
<evidence type="ECO:0000256" key="7">
    <source>
        <dbReference type="ARBA" id="ARBA00023136"/>
    </source>
</evidence>
<gene>
    <name evidence="10" type="ORF">SARC_05277</name>
</gene>
<evidence type="ECO:0000256" key="8">
    <source>
        <dbReference type="ARBA" id="ARBA00045608"/>
    </source>
</evidence>
<dbReference type="GeneID" id="25905781"/>
<dbReference type="AlphaFoldDB" id="A0A0L0G046"/>
<dbReference type="EMBL" id="KQ241927">
    <property type="protein sequence ID" value="KNC82445.1"/>
    <property type="molecule type" value="Genomic_DNA"/>
</dbReference>
<keyword evidence="6 9" id="KW-1133">Transmembrane helix</keyword>
<dbReference type="GO" id="GO:0005787">
    <property type="term" value="C:signal peptidase complex"/>
    <property type="evidence" value="ECO:0007669"/>
    <property type="project" value="UniProtKB-UniRule"/>
</dbReference>
<protein>
    <recommendedName>
        <fullName evidence="3 9">Signal peptidase complex subunit 2</fullName>
    </recommendedName>
</protein>
<comment type="function">
    <text evidence="8 9">Component of the signal peptidase complex (SPC) which catalyzes the cleavage of N-terminal signal sequences from nascent proteins as they are translocated into the lumen of the endoplasmic reticulum. Enhances the enzymatic activity of SPC and facilitates the interactions between different components of the translocation site.</text>
</comment>
<evidence type="ECO:0000256" key="2">
    <source>
        <dbReference type="ARBA" id="ARBA00007324"/>
    </source>
</evidence>
<dbReference type="GO" id="GO:0045047">
    <property type="term" value="P:protein targeting to ER"/>
    <property type="evidence" value="ECO:0007669"/>
    <property type="project" value="TreeGrafter"/>
</dbReference>
<evidence type="ECO:0000256" key="6">
    <source>
        <dbReference type="ARBA" id="ARBA00022989"/>
    </source>
</evidence>
<evidence type="ECO:0000256" key="3">
    <source>
        <dbReference type="ARBA" id="ARBA00017057"/>
    </source>
</evidence>
<dbReference type="GO" id="GO:0008233">
    <property type="term" value="F:peptidase activity"/>
    <property type="evidence" value="ECO:0007669"/>
    <property type="project" value="UniProtKB-UniRule"/>
</dbReference>
<evidence type="ECO:0000313" key="11">
    <source>
        <dbReference type="Proteomes" id="UP000054560"/>
    </source>
</evidence>
<name>A0A0L0G046_9EUKA</name>